<organism evidence="2 4">
    <name type="scientific">Xylella taiwanensis</name>
    <dbReference type="NCBI Taxonomy" id="1444770"/>
    <lineage>
        <taxon>Bacteria</taxon>
        <taxon>Pseudomonadati</taxon>
        <taxon>Pseudomonadota</taxon>
        <taxon>Gammaproteobacteria</taxon>
        <taxon>Lysobacterales</taxon>
        <taxon>Lysobacteraceae</taxon>
        <taxon>Xylella</taxon>
    </lineage>
</organism>
<evidence type="ECO:0000259" key="1">
    <source>
        <dbReference type="Pfam" id="PF14300"/>
    </source>
</evidence>
<dbReference type="Proteomes" id="UP000020406">
    <property type="component" value="Unassembled WGS sequence"/>
</dbReference>
<feature type="domain" description="DNA mimic protein DMP19 C-terminal" evidence="1">
    <location>
        <begin position="100"/>
        <end position="202"/>
    </location>
</feature>
<reference evidence="2 4" key="1">
    <citation type="journal article" date="2014" name="Genome Announc.">
        <title>Draft Genome Sequence of Xylella fastidiosa Pear Leaf Scorch Strain in Taiwan.</title>
        <authorList>
            <person name="Su C.C."/>
            <person name="Deng W.L."/>
            <person name="Jan F.J."/>
            <person name="Chang C.J."/>
            <person name="Huang H."/>
            <person name="Chen J."/>
        </authorList>
    </citation>
    <scope>NUCLEOTIDE SEQUENCE [LARGE SCALE GENOMIC DNA]</scope>
    <source>
        <strain evidence="2 4">PLS229</strain>
    </source>
</reference>
<dbReference type="EMBL" id="JDSQ01000007">
    <property type="protein sequence ID" value="EWS78369.1"/>
    <property type="molecule type" value="Genomic_DNA"/>
</dbReference>
<protein>
    <submittedName>
        <fullName evidence="3">DUF4375 domain-containing protein</fullName>
    </submittedName>
</protein>
<name>Z9JJJ9_9GAMM</name>
<dbReference type="OrthoDB" id="2613291at2"/>
<dbReference type="AlphaFoldDB" id="Z9JJJ9"/>
<dbReference type="EMBL" id="JAJPPU010000002">
    <property type="protein sequence ID" value="MCD8473268.1"/>
    <property type="molecule type" value="Genomic_DNA"/>
</dbReference>
<evidence type="ECO:0000313" key="5">
    <source>
        <dbReference type="Proteomes" id="UP001430701"/>
    </source>
</evidence>
<dbReference type="PATRIC" id="fig|1444770.3.peg.1253"/>
<dbReference type="Proteomes" id="UP001430701">
    <property type="component" value="Unassembled WGS sequence"/>
</dbReference>
<dbReference type="GeneID" id="68900158"/>
<keyword evidence="5" id="KW-1185">Reference proteome</keyword>
<dbReference type="eggNOG" id="ENOG50341ME">
    <property type="taxonomic scope" value="Bacteria"/>
</dbReference>
<evidence type="ECO:0000313" key="3">
    <source>
        <dbReference type="EMBL" id="MCD8473268.1"/>
    </source>
</evidence>
<dbReference type="RefSeq" id="WP_038271002.1">
    <property type="nucleotide sequence ID" value="NZ_CP053627.1"/>
</dbReference>
<comment type="caution">
    <text evidence="2">The sequence shown here is derived from an EMBL/GenBank/DDBJ whole genome shotgun (WGS) entry which is preliminary data.</text>
</comment>
<evidence type="ECO:0000313" key="4">
    <source>
        <dbReference type="Proteomes" id="UP000020406"/>
    </source>
</evidence>
<sequence length="212" mass="24070">MDLSRLRIRRLEMDETRLLFTLVNGMRVDVLLSGYPALARAKPALCPHWQLTEDGYGVNWPDLAVPTTAGLLNILELLWKRRIEQAQLCLRTLHGCFDMLTLQHRELIGLDRLDMDMSGGGFARFFDSRDEATRTYALQALDVIGAHQLHQAIVGLNGLFGRLEQDLALLSVEDIIAAMDPLDKQRVEAWEQVYYAQSEHVARLGLTHYGLE</sequence>
<dbReference type="InterPro" id="IPR025402">
    <property type="entry name" value="DMP19_C"/>
</dbReference>
<dbReference type="Pfam" id="PF14300">
    <property type="entry name" value="DMP19"/>
    <property type="match status" value="1"/>
</dbReference>
<reference evidence="3" key="2">
    <citation type="submission" date="2021-11" db="EMBL/GenBank/DDBJ databases">
        <title>Genome sequence of Xylella taiwanensis PLS432.</title>
        <authorList>
            <person name="Weng L.-W."/>
            <person name="Su C.-C."/>
            <person name="Tsai C.-W."/>
            <person name="Kuo C.-H."/>
        </authorList>
    </citation>
    <scope>NUCLEOTIDE SEQUENCE</scope>
    <source>
        <strain evidence="3">PLS432</strain>
    </source>
</reference>
<proteinExistence type="predicted"/>
<dbReference type="KEGG" id="xtw:AB672_02545"/>
<gene>
    <name evidence="2" type="ORF">AF72_05230</name>
    <name evidence="3" type="ORF">LPH55_07320</name>
</gene>
<dbReference type="Gene3D" id="3.30.2020.40">
    <property type="entry name" value="Uncharacterised protein PF10387, DUF2442"/>
    <property type="match status" value="1"/>
</dbReference>
<accession>Z9JJJ9</accession>
<evidence type="ECO:0000313" key="2">
    <source>
        <dbReference type="EMBL" id="EWS78369.1"/>
    </source>
</evidence>